<name>A0A9P4U2W6_9PEZI</name>
<feature type="transmembrane region" description="Helical" evidence="1">
    <location>
        <begin position="180"/>
        <end position="202"/>
    </location>
</feature>
<gene>
    <name evidence="2" type="ORF">EJ08DRAFT_656351</name>
</gene>
<feature type="transmembrane region" description="Helical" evidence="1">
    <location>
        <begin position="214"/>
        <end position="234"/>
    </location>
</feature>
<evidence type="ECO:0000256" key="1">
    <source>
        <dbReference type="SAM" id="Phobius"/>
    </source>
</evidence>
<keyword evidence="3" id="KW-1185">Reference proteome</keyword>
<proteinExistence type="predicted"/>
<dbReference type="AlphaFoldDB" id="A0A9P4U2W6"/>
<feature type="transmembrane region" description="Helical" evidence="1">
    <location>
        <begin position="278"/>
        <end position="300"/>
    </location>
</feature>
<keyword evidence="1" id="KW-0472">Membrane</keyword>
<comment type="caution">
    <text evidence="2">The sequence shown here is derived from an EMBL/GenBank/DDBJ whole genome shotgun (WGS) entry which is preliminary data.</text>
</comment>
<organism evidence="2 3">
    <name type="scientific">Tothia fuscella</name>
    <dbReference type="NCBI Taxonomy" id="1048955"/>
    <lineage>
        <taxon>Eukaryota</taxon>
        <taxon>Fungi</taxon>
        <taxon>Dikarya</taxon>
        <taxon>Ascomycota</taxon>
        <taxon>Pezizomycotina</taxon>
        <taxon>Dothideomycetes</taxon>
        <taxon>Pleosporomycetidae</taxon>
        <taxon>Venturiales</taxon>
        <taxon>Cylindrosympodiaceae</taxon>
        <taxon>Tothia</taxon>
    </lineage>
</organism>
<accession>A0A9P4U2W6</accession>
<protein>
    <submittedName>
        <fullName evidence="2">Uncharacterized protein</fullName>
    </submittedName>
</protein>
<evidence type="ECO:0000313" key="3">
    <source>
        <dbReference type="Proteomes" id="UP000800235"/>
    </source>
</evidence>
<feature type="transmembrane region" description="Helical" evidence="1">
    <location>
        <begin position="246"/>
        <end position="266"/>
    </location>
</feature>
<reference evidence="2" key="1">
    <citation type="journal article" date="2020" name="Stud. Mycol.">
        <title>101 Dothideomycetes genomes: a test case for predicting lifestyles and emergence of pathogens.</title>
        <authorList>
            <person name="Haridas S."/>
            <person name="Albert R."/>
            <person name="Binder M."/>
            <person name="Bloem J."/>
            <person name="Labutti K."/>
            <person name="Salamov A."/>
            <person name="Andreopoulos B."/>
            <person name="Baker S."/>
            <person name="Barry K."/>
            <person name="Bills G."/>
            <person name="Bluhm B."/>
            <person name="Cannon C."/>
            <person name="Castanera R."/>
            <person name="Culley D."/>
            <person name="Daum C."/>
            <person name="Ezra D."/>
            <person name="Gonzalez J."/>
            <person name="Henrissat B."/>
            <person name="Kuo A."/>
            <person name="Liang C."/>
            <person name="Lipzen A."/>
            <person name="Lutzoni F."/>
            <person name="Magnuson J."/>
            <person name="Mondo S."/>
            <person name="Nolan M."/>
            <person name="Ohm R."/>
            <person name="Pangilinan J."/>
            <person name="Park H.-J."/>
            <person name="Ramirez L."/>
            <person name="Alfaro M."/>
            <person name="Sun H."/>
            <person name="Tritt A."/>
            <person name="Yoshinaga Y."/>
            <person name="Zwiers L.-H."/>
            <person name="Turgeon B."/>
            <person name="Goodwin S."/>
            <person name="Spatafora J."/>
            <person name="Crous P."/>
            <person name="Grigoriev I."/>
        </authorList>
    </citation>
    <scope>NUCLEOTIDE SEQUENCE</scope>
    <source>
        <strain evidence="2">CBS 130266</strain>
    </source>
</reference>
<keyword evidence="1" id="KW-0812">Transmembrane</keyword>
<sequence length="456" mass="51629">MIDCPKGGAVSFLIFESLTAPVPSNLTNQNSGLRRLEANYDEAWNLKDLYSGKQVVDRVLHERQARQKAHPLSLSKQPSDAPRLLDILSRLGTGAKSGPCLVVSQLTRFHSFDIKSPFGKAYLHSRSSMVADHEARSTLYATVYIRGEKRQAEGNQLFTPQFHPTFVPSLPSKSMDHQHILASCILSALAALASVVTTYWGFRERDYSDYYMQLIGHVFHTLCSFGTVLLSFLFRFYSDSVKVEAVWSSLLYCATAWVVFLEIEVLRLLLKHYEWTRWAILFIASRVVLFSNLILVVSFLTTYQGLLTFSSISALRWPAFRYLAQPKDLTFLGEDYHKQEQVLHLVAQQPLYPSADYLKSPAKPLNLDGIALAKFTAPAPPHDREYKYNLIIQEQPKFYEAGKMAPTPVIELQISNEYGRIDIDEIECLKFVMICELLRLDGSIGRSQPVSPSFGL</sequence>
<evidence type="ECO:0000313" key="2">
    <source>
        <dbReference type="EMBL" id="KAF2435320.1"/>
    </source>
</evidence>
<keyword evidence="1" id="KW-1133">Transmembrane helix</keyword>
<dbReference type="Proteomes" id="UP000800235">
    <property type="component" value="Unassembled WGS sequence"/>
</dbReference>
<dbReference type="EMBL" id="MU007013">
    <property type="protein sequence ID" value="KAF2435320.1"/>
    <property type="molecule type" value="Genomic_DNA"/>
</dbReference>